<dbReference type="Proteomes" id="UP001596434">
    <property type="component" value="Unassembled WGS sequence"/>
</dbReference>
<comment type="caution">
    <text evidence="1">The sequence shown here is derived from an EMBL/GenBank/DDBJ whole genome shotgun (WGS) entry which is preliminary data.</text>
</comment>
<proteinExistence type="predicted"/>
<organism evidence="1 2">
    <name type="scientific">Haloplanus litoreus</name>
    <dbReference type="NCBI Taxonomy" id="767515"/>
    <lineage>
        <taxon>Archaea</taxon>
        <taxon>Methanobacteriati</taxon>
        <taxon>Methanobacteriota</taxon>
        <taxon>Stenosarchaea group</taxon>
        <taxon>Halobacteria</taxon>
        <taxon>Halobacteriales</taxon>
        <taxon>Haloferacaceae</taxon>
        <taxon>Haloplanus</taxon>
    </lineage>
</organism>
<protein>
    <submittedName>
        <fullName evidence="1">Uncharacterized protein</fullName>
    </submittedName>
</protein>
<name>A0ABD6A3H9_9EURY</name>
<accession>A0ABD6A3H9</accession>
<dbReference type="AlphaFoldDB" id="A0ABD6A3H9"/>
<sequence length="143" mass="15947">MVERVQIRVSWTGRCPCPAVENVQKWELVNDPRVSEVAVCQLVVVSLRLRMPVDESRVGQIVVQRVGDWVAAVLPVVFIALVSFRGPDEREQLLGDVRPRKVRLTAFRLGLVAVDIRWNDVVGNLCSVSAAAERDAQVFEAVT</sequence>
<dbReference type="RefSeq" id="WP_379707260.1">
    <property type="nucleotide sequence ID" value="NZ_JBHTAT010000008.1"/>
</dbReference>
<dbReference type="EMBL" id="JBHTAT010000008">
    <property type="protein sequence ID" value="MFC7257498.1"/>
    <property type="molecule type" value="Genomic_DNA"/>
</dbReference>
<reference evidence="1 2" key="1">
    <citation type="journal article" date="2019" name="Int. J. Syst. Evol. Microbiol.">
        <title>The Global Catalogue of Microorganisms (GCM) 10K type strain sequencing project: providing services to taxonomists for standard genome sequencing and annotation.</title>
        <authorList>
            <consortium name="The Broad Institute Genomics Platform"/>
            <consortium name="The Broad Institute Genome Sequencing Center for Infectious Disease"/>
            <person name="Wu L."/>
            <person name="Ma J."/>
        </authorList>
    </citation>
    <scope>NUCLEOTIDE SEQUENCE [LARGE SCALE GENOMIC DNA]</scope>
    <source>
        <strain evidence="1 2">GX21</strain>
    </source>
</reference>
<evidence type="ECO:0000313" key="2">
    <source>
        <dbReference type="Proteomes" id="UP001596434"/>
    </source>
</evidence>
<evidence type="ECO:0000313" key="1">
    <source>
        <dbReference type="EMBL" id="MFC7257498.1"/>
    </source>
</evidence>
<gene>
    <name evidence="1" type="ORF">ACFQKE_19800</name>
</gene>
<keyword evidence="2" id="KW-1185">Reference proteome</keyword>